<dbReference type="InterPro" id="IPR013083">
    <property type="entry name" value="Znf_RING/FYVE/PHD"/>
</dbReference>
<organism evidence="11">
    <name type="scientific">Rhodosorus marinus</name>
    <dbReference type="NCBI Taxonomy" id="101924"/>
    <lineage>
        <taxon>Eukaryota</taxon>
        <taxon>Rhodophyta</taxon>
        <taxon>Stylonematophyceae</taxon>
        <taxon>Stylonematales</taxon>
        <taxon>Stylonemataceae</taxon>
        <taxon>Rhodosorus</taxon>
    </lineage>
</organism>
<keyword evidence="6" id="KW-0833">Ubl conjugation pathway</keyword>
<evidence type="ECO:0000256" key="2">
    <source>
        <dbReference type="ARBA" id="ARBA00012483"/>
    </source>
</evidence>
<keyword evidence="4" id="KW-0479">Metal-binding</keyword>
<evidence type="ECO:0000256" key="9">
    <source>
        <dbReference type="SAM" id="MobiDB-lite"/>
    </source>
</evidence>
<dbReference type="PANTHER" id="PTHR46463:SF10">
    <property type="entry name" value="OS01G0926200 PROTEIN"/>
    <property type="match status" value="1"/>
</dbReference>
<dbReference type="GO" id="GO:0008270">
    <property type="term" value="F:zinc ion binding"/>
    <property type="evidence" value="ECO:0007669"/>
    <property type="project" value="UniProtKB-KW"/>
</dbReference>
<evidence type="ECO:0000313" key="11">
    <source>
        <dbReference type="EMBL" id="CAD8393481.1"/>
    </source>
</evidence>
<dbReference type="InterPro" id="IPR001841">
    <property type="entry name" value="Znf_RING"/>
</dbReference>
<dbReference type="Gene3D" id="3.30.40.10">
    <property type="entry name" value="Zinc/RING finger domain, C3HC4 (zinc finger)"/>
    <property type="match status" value="1"/>
</dbReference>
<dbReference type="SMART" id="SM00184">
    <property type="entry name" value="RING"/>
    <property type="match status" value="1"/>
</dbReference>
<dbReference type="PROSITE" id="PS50089">
    <property type="entry name" value="ZF_RING_2"/>
    <property type="match status" value="1"/>
</dbReference>
<evidence type="ECO:0000256" key="5">
    <source>
        <dbReference type="ARBA" id="ARBA00022771"/>
    </source>
</evidence>
<dbReference type="AlphaFoldDB" id="A0A7S0G020"/>
<accession>A0A7S0G020</accession>
<keyword evidence="5 8" id="KW-0863">Zinc-finger</keyword>
<evidence type="ECO:0000256" key="8">
    <source>
        <dbReference type="PROSITE-ProRule" id="PRU00175"/>
    </source>
</evidence>
<dbReference type="EMBL" id="HBEK01006208">
    <property type="protein sequence ID" value="CAD8393481.1"/>
    <property type="molecule type" value="Transcribed_RNA"/>
</dbReference>
<keyword evidence="7" id="KW-0862">Zinc</keyword>
<evidence type="ECO:0000256" key="4">
    <source>
        <dbReference type="ARBA" id="ARBA00022723"/>
    </source>
</evidence>
<dbReference type="SUPFAM" id="SSF57850">
    <property type="entry name" value="RING/U-box"/>
    <property type="match status" value="1"/>
</dbReference>
<keyword evidence="3" id="KW-0808">Transferase</keyword>
<dbReference type="GO" id="GO:0061630">
    <property type="term" value="F:ubiquitin protein ligase activity"/>
    <property type="evidence" value="ECO:0007669"/>
    <property type="project" value="UniProtKB-EC"/>
</dbReference>
<gene>
    <name evidence="11" type="ORF">RMAR0315_LOCUS3466</name>
</gene>
<feature type="domain" description="RING-type" evidence="10">
    <location>
        <begin position="89"/>
        <end position="129"/>
    </location>
</feature>
<comment type="catalytic activity">
    <reaction evidence="1">
        <text>S-ubiquitinyl-[E2 ubiquitin-conjugating enzyme]-L-cysteine + [acceptor protein]-L-lysine = [E2 ubiquitin-conjugating enzyme]-L-cysteine + N(6)-ubiquitinyl-[acceptor protein]-L-lysine.</text>
        <dbReference type="EC" id="2.3.2.27"/>
    </reaction>
</comment>
<name>A0A7S0G020_9RHOD</name>
<sequence>MGNAESSFGGGRRKTSAGCGKNRKRTCLGKDKNYLAEGSRDRSMVGSEAAVPPTKLVSLDFQGPRPPMPKSSEEIGAPVFDLRDGEDVCPTCLEEYTDSNPRIDTACEHQFHLSCILEWYDRNPHCPICARRMEFADLA</sequence>
<evidence type="ECO:0000256" key="6">
    <source>
        <dbReference type="ARBA" id="ARBA00022786"/>
    </source>
</evidence>
<dbReference type="EC" id="2.3.2.27" evidence="2"/>
<evidence type="ECO:0000256" key="7">
    <source>
        <dbReference type="ARBA" id="ARBA00022833"/>
    </source>
</evidence>
<feature type="region of interest" description="Disordered" evidence="9">
    <location>
        <begin position="1"/>
        <end position="24"/>
    </location>
</feature>
<dbReference type="Pfam" id="PF13639">
    <property type="entry name" value="zf-RING_2"/>
    <property type="match status" value="1"/>
</dbReference>
<reference evidence="11" key="1">
    <citation type="submission" date="2021-01" db="EMBL/GenBank/DDBJ databases">
        <authorList>
            <person name="Corre E."/>
            <person name="Pelletier E."/>
            <person name="Niang G."/>
            <person name="Scheremetjew M."/>
            <person name="Finn R."/>
            <person name="Kale V."/>
            <person name="Holt S."/>
            <person name="Cochrane G."/>
            <person name="Meng A."/>
            <person name="Brown T."/>
            <person name="Cohen L."/>
        </authorList>
    </citation>
    <scope>NUCLEOTIDE SEQUENCE</scope>
    <source>
        <strain evidence="11">UTEX LB 2760</strain>
    </source>
</reference>
<evidence type="ECO:0000256" key="3">
    <source>
        <dbReference type="ARBA" id="ARBA00022679"/>
    </source>
</evidence>
<evidence type="ECO:0000259" key="10">
    <source>
        <dbReference type="PROSITE" id="PS50089"/>
    </source>
</evidence>
<protein>
    <recommendedName>
        <fullName evidence="2">RING-type E3 ubiquitin transferase</fullName>
        <ecNumber evidence="2">2.3.2.27</ecNumber>
    </recommendedName>
</protein>
<proteinExistence type="predicted"/>
<evidence type="ECO:0000256" key="1">
    <source>
        <dbReference type="ARBA" id="ARBA00000900"/>
    </source>
</evidence>
<feature type="compositionally biased region" description="Basic residues" evidence="9">
    <location>
        <begin position="11"/>
        <end position="24"/>
    </location>
</feature>
<dbReference type="PANTHER" id="PTHR46463">
    <property type="entry name" value="ZINC FINGER, RING/FYVE/PHD-TYPE"/>
    <property type="match status" value="1"/>
</dbReference>